<evidence type="ECO:0000313" key="9">
    <source>
        <dbReference type="Proteomes" id="UP000268291"/>
    </source>
</evidence>
<dbReference type="GO" id="GO:0003700">
    <property type="term" value="F:DNA-binding transcription factor activity"/>
    <property type="evidence" value="ECO:0007669"/>
    <property type="project" value="TreeGrafter"/>
</dbReference>
<organism evidence="6 8">
    <name type="scientific">Labedella gwakjiensis</name>
    <dbReference type="NCBI Taxonomy" id="390269"/>
    <lineage>
        <taxon>Bacteria</taxon>
        <taxon>Bacillati</taxon>
        <taxon>Actinomycetota</taxon>
        <taxon>Actinomycetes</taxon>
        <taxon>Micrococcales</taxon>
        <taxon>Microbacteriaceae</taxon>
        <taxon>Labedella</taxon>
    </lineage>
</organism>
<evidence type="ECO:0000313" key="8">
    <source>
        <dbReference type="Proteomes" id="UP000241203"/>
    </source>
</evidence>
<dbReference type="RefSeq" id="WP_106564013.1">
    <property type="nucleotide sequence ID" value="NZ_PYAU01000001.1"/>
</dbReference>
<evidence type="ECO:0000259" key="5">
    <source>
        <dbReference type="PROSITE" id="PS50977"/>
    </source>
</evidence>
<protein>
    <submittedName>
        <fullName evidence="6">TetR family transcriptional regulator</fullName>
    </submittedName>
    <submittedName>
        <fullName evidence="7">TetR/AcrR family transcriptional regulator</fullName>
    </submittedName>
</protein>
<dbReference type="Proteomes" id="UP000268291">
    <property type="component" value="Unassembled WGS sequence"/>
</dbReference>
<comment type="caution">
    <text evidence="6">The sequence shown here is derived from an EMBL/GenBank/DDBJ whole genome shotgun (WGS) entry which is preliminary data.</text>
</comment>
<proteinExistence type="predicted"/>
<dbReference type="Pfam" id="PF00440">
    <property type="entry name" value="TetR_N"/>
    <property type="match status" value="1"/>
</dbReference>
<dbReference type="OrthoDB" id="3193022at2"/>
<evidence type="ECO:0000256" key="2">
    <source>
        <dbReference type="ARBA" id="ARBA00023125"/>
    </source>
</evidence>
<evidence type="ECO:0000313" key="7">
    <source>
        <dbReference type="EMBL" id="RUQ86456.1"/>
    </source>
</evidence>
<dbReference type="Proteomes" id="UP000241203">
    <property type="component" value="Unassembled WGS sequence"/>
</dbReference>
<keyword evidence="2 4" id="KW-0238">DNA-binding</keyword>
<evidence type="ECO:0000256" key="3">
    <source>
        <dbReference type="ARBA" id="ARBA00023163"/>
    </source>
</evidence>
<feature type="domain" description="HTH tetR-type" evidence="5">
    <location>
        <begin position="6"/>
        <end position="66"/>
    </location>
</feature>
<evidence type="ECO:0000256" key="1">
    <source>
        <dbReference type="ARBA" id="ARBA00023015"/>
    </source>
</evidence>
<dbReference type="PANTHER" id="PTHR30055:SF234">
    <property type="entry name" value="HTH-TYPE TRANSCRIPTIONAL REGULATOR BETI"/>
    <property type="match status" value="1"/>
</dbReference>
<dbReference type="InterPro" id="IPR050109">
    <property type="entry name" value="HTH-type_TetR-like_transc_reg"/>
</dbReference>
<keyword evidence="3" id="KW-0804">Transcription</keyword>
<name>A0A2P8GYR6_9MICO</name>
<dbReference type="InterPro" id="IPR009057">
    <property type="entry name" value="Homeodomain-like_sf"/>
</dbReference>
<feature type="DNA-binding region" description="H-T-H motif" evidence="4">
    <location>
        <begin position="29"/>
        <end position="48"/>
    </location>
</feature>
<evidence type="ECO:0000313" key="6">
    <source>
        <dbReference type="EMBL" id="PSL39097.1"/>
    </source>
</evidence>
<dbReference type="GO" id="GO:0000976">
    <property type="term" value="F:transcription cis-regulatory region binding"/>
    <property type="evidence" value="ECO:0007669"/>
    <property type="project" value="TreeGrafter"/>
</dbReference>
<reference evidence="7 9" key="2">
    <citation type="submission" date="2018-12" db="EMBL/GenBank/DDBJ databases">
        <authorList>
            <person name="hu s."/>
            <person name="Xu Y."/>
            <person name="Xu B."/>
            <person name="Li F."/>
        </authorList>
    </citation>
    <scope>NUCLEOTIDE SEQUENCE [LARGE SCALE GENOMIC DNA]</scope>
    <source>
        <strain evidence="7 9">KSW2-17</strain>
    </source>
</reference>
<dbReference type="Gene3D" id="1.10.357.10">
    <property type="entry name" value="Tetracycline Repressor, domain 2"/>
    <property type="match status" value="1"/>
</dbReference>
<dbReference type="AlphaFoldDB" id="A0A2P8GYR6"/>
<dbReference type="PROSITE" id="PS50977">
    <property type="entry name" value="HTH_TETR_2"/>
    <property type="match status" value="1"/>
</dbReference>
<gene>
    <name evidence="6" type="ORF">CLV49_2729</name>
    <name evidence="7" type="ORF">ELQ93_05580</name>
</gene>
<dbReference type="PANTHER" id="PTHR30055">
    <property type="entry name" value="HTH-TYPE TRANSCRIPTIONAL REGULATOR RUTR"/>
    <property type="match status" value="1"/>
</dbReference>
<sequence length="193" mass="21132">MDARARRSRTKLSAAVLDLAERDGIEAVSMVSIAEAAGVNRSTVYEHAASPLELLRLVLRTELDTIRDRHLTAGAHPDIRTAVRQTTDDVLHHVDSHAAIYSRELGSAESTALHGMLSAHFRESVLRLFQSGAIVPPRIDGIDANLQDETTARFIADGTVGAIDAWLATPPPRDVQTFRHLYASVLPAWWPLS</sequence>
<accession>A0A2P8GYR6</accession>
<keyword evidence="9" id="KW-1185">Reference proteome</keyword>
<keyword evidence="1" id="KW-0805">Transcription regulation</keyword>
<dbReference type="SUPFAM" id="SSF46689">
    <property type="entry name" value="Homeodomain-like"/>
    <property type="match status" value="1"/>
</dbReference>
<dbReference type="EMBL" id="RZGY01000001">
    <property type="protein sequence ID" value="RUQ86456.1"/>
    <property type="molecule type" value="Genomic_DNA"/>
</dbReference>
<dbReference type="InterPro" id="IPR001647">
    <property type="entry name" value="HTH_TetR"/>
</dbReference>
<evidence type="ECO:0000256" key="4">
    <source>
        <dbReference type="PROSITE-ProRule" id="PRU00335"/>
    </source>
</evidence>
<dbReference type="EMBL" id="PYAU01000001">
    <property type="protein sequence ID" value="PSL39097.1"/>
    <property type="molecule type" value="Genomic_DNA"/>
</dbReference>
<reference evidence="6 8" key="1">
    <citation type="submission" date="2018-03" db="EMBL/GenBank/DDBJ databases">
        <title>Genomic Encyclopedia of Archaeal and Bacterial Type Strains, Phase II (KMG-II): from individual species to whole genera.</title>
        <authorList>
            <person name="Goeker M."/>
        </authorList>
    </citation>
    <scope>NUCLEOTIDE SEQUENCE [LARGE SCALE GENOMIC DNA]</scope>
    <source>
        <strain evidence="6 8">DSM 21548</strain>
    </source>
</reference>